<feature type="compositionally biased region" description="Basic and acidic residues" evidence="1">
    <location>
        <begin position="379"/>
        <end position="399"/>
    </location>
</feature>
<feature type="compositionally biased region" description="Basic and acidic residues" evidence="1">
    <location>
        <begin position="536"/>
        <end position="552"/>
    </location>
</feature>
<dbReference type="VEuPathDB" id="FungiDB:CC77DRAFT_628611"/>
<dbReference type="EMBL" id="PDXD01000001">
    <property type="protein sequence ID" value="RYN84254.1"/>
    <property type="molecule type" value="Genomic_DNA"/>
</dbReference>
<comment type="caution">
    <text evidence="2">The sequence shown here is derived from an EMBL/GenBank/DDBJ whole genome shotgun (WGS) entry which is preliminary data.</text>
</comment>
<organism evidence="2 3">
    <name type="scientific">Alternaria alternata</name>
    <name type="common">Alternaria rot fungus</name>
    <name type="synonym">Torula alternata</name>
    <dbReference type="NCBI Taxonomy" id="5599"/>
    <lineage>
        <taxon>Eukaryota</taxon>
        <taxon>Fungi</taxon>
        <taxon>Dikarya</taxon>
        <taxon>Ascomycota</taxon>
        <taxon>Pezizomycotina</taxon>
        <taxon>Dothideomycetes</taxon>
        <taxon>Pleosporomycetidae</taxon>
        <taxon>Pleosporales</taxon>
        <taxon>Pleosporineae</taxon>
        <taxon>Pleosporaceae</taxon>
        <taxon>Alternaria</taxon>
        <taxon>Alternaria sect. Alternaria</taxon>
        <taxon>Alternaria alternata complex</taxon>
    </lineage>
</organism>
<dbReference type="VEuPathDB" id="FungiDB:CC77DRAFT_1092014"/>
<accession>A0A4Q4NY82</accession>
<proteinExistence type="predicted"/>
<evidence type="ECO:0000256" key="1">
    <source>
        <dbReference type="SAM" id="MobiDB-lite"/>
    </source>
</evidence>
<protein>
    <submittedName>
        <fullName evidence="2">Uncharacterized protein</fullName>
    </submittedName>
</protein>
<dbReference type="AlphaFoldDB" id="A0A4Q4NY82"/>
<feature type="region of interest" description="Disordered" evidence="1">
    <location>
        <begin position="379"/>
        <end position="407"/>
    </location>
</feature>
<sequence>MRNRMLNNSKEATSHEKKRVADVGKFLLAADVEVRTPNFADMPLSSDISTQADTKAPSVADFVTKQADASDLQAEGMEIRRFKINRARDDTLSFKRNAGDARRGNPTRPVLSRALAVERCALVRDAIIEDSTVDTIIYEDGIDGNTVARFIACFSVQPAYSRCCRDLRRRSPGSAGHKDRMVYERTGRSLQVRTHATGDCDMCDMVIDRVHEELHHPQYCLRRSITGMKAAFKLLDISPAFLNLLSKYEKKGFEFFAEVWVTTIEDTLELLKTSGIGSWRHQVKHTLIEKLESDGASEASKNNTAAICPQYHHRQGSEVICCKSKVPETLTVVASAMQELPILPPTPKKQVEPSKCQQSSKNFKRRRLRTDKVAFEKIERRAREASEGVHSESNDERPKSRFQKSQQELHDNWNEYKGICDTEILSEDEDCNAIVVRLPEVYSKARDFFRSSTGSYGEPYKHAHVLSGAKQRKQNTRSSDGLKYRDKGMNLVKDTAEVQRKKVAIVEERLQTFHDYGYVSDSGKLRGGPKTMSRLASRDVEMMDKDEGDHRI</sequence>
<evidence type="ECO:0000313" key="2">
    <source>
        <dbReference type="EMBL" id="RYN84254.1"/>
    </source>
</evidence>
<evidence type="ECO:0000313" key="3">
    <source>
        <dbReference type="Proteomes" id="UP000291422"/>
    </source>
</evidence>
<feature type="region of interest" description="Disordered" evidence="1">
    <location>
        <begin position="343"/>
        <end position="363"/>
    </location>
</feature>
<reference evidence="3" key="1">
    <citation type="journal article" date="2019" name="bioRxiv">
        <title>Genomics, evolutionary history and diagnostics of the Alternaria alternata species group including apple and Asian pear pathotypes.</title>
        <authorList>
            <person name="Armitage A.D."/>
            <person name="Cockerton H.M."/>
            <person name="Sreenivasaprasad S."/>
            <person name="Woodhall J.W."/>
            <person name="Lane C.R."/>
            <person name="Harrison R.J."/>
            <person name="Clarkson J.P."/>
        </authorList>
    </citation>
    <scope>NUCLEOTIDE SEQUENCE [LARGE SCALE GENOMIC DNA]</scope>
    <source>
        <strain evidence="3">FERA 1177</strain>
    </source>
</reference>
<name>A0A4Q4NY82_ALTAL</name>
<dbReference type="Proteomes" id="UP000291422">
    <property type="component" value="Unassembled WGS sequence"/>
</dbReference>
<feature type="region of interest" description="Disordered" evidence="1">
    <location>
        <begin position="524"/>
        <end position="552"/>
    </location>
</feature>
<gene>
    <name evidence="2" type="ORF">AA0117_g613</name>
</gene>